<sequence length="69" mass="8241">MHWVRHWQLPFPSFSTFVYCQASYAVIALEWEAIVTLLISCESRAEQQQEHEDRTSELIERTHLYSVEN</sequence>
<organism evidence="1 2">
    <name type="scientific">Daphnia magna</name>
    <dbReference type="NCBI Taxonomy" id="35525"/>
    <lineage>
        <taxon>Eukaryota</taxon>
        <taxon>Metazoa</taxon>
        <taxon>Ecdysozoa</taxon>
        <taxon>Arthropoda</taxon>
        <taxon>Crustacea</taxon>
        <taxon>Branchiopoda</taxon>
        <taxon>Diplostraca</taxon>
        <taxon>Cladocera</taxon>
        <taxon>Anomopoda</taxon>
        <taxon>Daphniidae</taxon>
        <taxon>Daphnia</taxon>
    </lineage>
</organism>
<name>A0ABQ9ZFP3_9CRUS</name>
<comment type="caution">
    <text evidence="1">The sequence shown here is derived from an EMBL/GenBank/DDBJ whole genome shotgun (WGS) entry which is preliminary data.</text>
</comment>
<dbReference type="EMBL" id="JAOYFB010000003">
    <property type="protein sequence ID" value="KAK4011498.1"/>
    <property type="molecule type" value="Genomic_DNA"/>
</dbReference>
<keyword evidence="2" id="KW-1185">Reference proteome</keyword>
<gene>
    <name evidence="1" type="ORF">OUZ56_020615</name>
</gene>
<proteinExistence type="predicted"/>
<evidence type="ECO:0000313" key="2">
    <source>
        <dbReference type="Proteomes" id="UP001234178"/>
    </source>
</evidence>
<evidence type="ECO:0008006" key="3">
    <source>
        <dbReference type="Google" id="ProtNLM"/>
    </source>
</evidence>
<protein>
    <recommendedName>
        <fullName evidence="3">Secreted protein</fullName>
    </recommendedName>
</protein>
<accession>A0ABQ9ZFP3</accession>
<evidence type="ECO:0000313" key="1">
    <source>
        <dbReference type="EMBL" id="KAK4011498.1"/>
    </source>
</evidence>
<dbReference type="Proteomes" id="UP001234178">
    <property type="component" value="Unassembled WGS sequence"/>
</dbReference>
<reference evidence="1 2" key="1">
    <citation type="journal article" date="2023" name="Nucleic Acids Res.">
        <title>The hologenome of Daphnia magna reveals possible DNA methylation and microbiome-mediated evolution of the host genome.</title>
        <authorList>
            <person name="Chaturvedi A."/>
            <person name="Li X."/>
            <person name="Dhandapani V."/>
            <person name="Marshall H."/>
            <person name="Kissane S."/>
            <person name="Cuenca-Cambronero M."/>
            <person name="Asole G."/>
            <person name="Calvet F."/>
            <person name="Ruiz-Romero M."/>
            <person name="Marangio P."/>
            <person name="Guigo R."/>
            <person name="Rago D."/>
            <person name="Mirbahai L."/>
            <person name="Eastwood N."/>
            <person name="Colbourne J.K."/>
            <person name="Zhou J."/>
            <person name="Mallon E."/>
            <person name="Orsini L."/>
        </authorList>
    </citation>
    <scope>NUCLEOTIDE SEQUENCE [LARGE SCALE GENOMIC DNA]</scope>
    <source>
        <strain evidence="1">LRV0_1</strain>
    </source>
</reference>